<gene>
    <name evidence="2" type="ORF">S01H1_34124</name>
</gene>
<feature type="domain" description="Fibronectin type-III" evidence="1">
    <location>
        <begin position="127"/>
        <end position="223"/>
    </location>
</feature>
<reference evidence="2" key="1">
    <citation type="journal article" date="2014" name="Front. Microbiol.">
        <title>High frequency of phylogenetically diverse reductive dehalogenase-homologous genes in deep subseafloor sedimentary metagenomes.</title>
        <authorList>
            <person name="Kawai M."/>
            <person name="Futagami T."/>
            <person name="Toyoda A."/>
            <person name="Takaki Y."/>
            <person name="Nishi S."/>
            <person name="Hori S."/>
            <person name="Arai W."/>
            <person name="Tsubouchi T."/>
            <person name="Morono Y."/>
            <person name="Uchiyama I."/>
            <person name="Ito T."/>
            <person name="Fujiyama A."/>
            <person name="Inagaki F."/>
            <person name="Takami H."/>
        </authorList>
    </citation>
    <scope>NUCLEOTIDE SEQUENCE</scope>
    <source>
        <strain evidence="2">Expedition CK06-06</strain>
    </source>
</reference>
<feature type="non-terminal residue" evidence="2">
    <location>
        <position position="1"/>
    </location>
</feature>
<comment type="caution">
    <text evidence="2">The sequence shown here is derived from an EMBL/GenBank/DDBJ whole genome shotgun (WGS) entry which is preliminary data.</text>
</comment>
<dbReference type="AlphaFoldDB" id="X0V754"/>
<evidence type="ECO:0000313" key="2">
    <source>
        <dbReference type="EMBL" id="GAG13979.1"/>
    </source>
</evidence>
<evidence type="ECO:0000259" key="1">
    <source>
        <dbReference type="PROSITE" id="PS50853"/>
    </source>
</evidence>
<accession>X0V754</accession>
<feature type="non-terminal residue" evidence="2">
    <location>
        <position position="272"/>
    </location>
</feature>
<dbReference type="SUPFAM" id="SSF117074">
    <property type="entry name" value="Hypothetical protein PA1324"/>
    <property type="match status" value="1"/>
</dbReference>
<dbReference type="InterPro" id="IPR013783">
    <property type="entry name" value="Ig-like_fold"/>
</dbReference>
<proteinExistence type="predicted"/>
<protein>
    <recommendedName>
        <fullName evidence="1">Fibronectin type-III domain-containing protein</fullName>
    </recommendedName>
</protein>
<sequence length="272" mass="30060">YLPLLLKNYVPGVPTPTPTPTITPTLEPTSAGARGRILWNDEGASGASSRLCEDFNWIWETCSGRQYNTTTDTNGWYEFSDVVPGSYCHLVRLADEPGWWYKSFIIGCSEITIKAGEITIIDDFHVPKTDLLLLSPPDDSALDTNQPTLIWAAYPSAAYYKVYLRRTSPSYETILNWVRVDGTSITVTDPLSEGKYGWRVKAYNANGRCIAESRYYYFTVPGPPGSNSDAYTSPPPPPGTDVYVTNSTAFTPTWPTAIPTWSARSITPQASA</sequence>
<dbReference type="InterPro" id="IPR036116">
    <property type="entry name" value="FN3_sf"/>
</dbReference>
<dbReference type="EMBL" id="BARS01021222">
    <property type="protein sequence ID" value="GAG13979.1"/>
    <property type="molecule type" value="Genomic_DNA"/>
</dbReference>
<dbReference type="PROSITE" id="PS50853">
    <property type="entry name" value="FN3"/>
    <property type="match status" value="1"/>
</dbReference>
<dbReference type="Gene3D" id="2.60.40.10">
    <property type="entry name" value="Immunoglobulins"/>
    <property type="match status" value="1"/>
</dbReference>
<dbReference type="SUPFAM" id="SSF49265">
    <property type="entry name" value="Fibronectin type III"/>
    <property type="match status" value="1"/>
</dbReference>
<dbReference type="InterPro" id="IPR003961">
    <property type="entry name" value="FN3_dom"/>
</dbReference>
<name>X0V754_9ZZZZ</name>
<organism evidence="2">
    <name type="scientific">marine sediment metagenome</name>
    <dbReference type="NCBI Taxonomy" id="412755"/>
    <lineage>
        <taxon>unclassified sequences</taxon>
        <taxon>metagenomes</taxon>
        <taxon>ecological metagenomes</taxon>
    </lineage>
</organism>